<feature type="transmembrane region" description="Helical" evidence="1">
    <location>
        <begin position="197"/>
        <end position="217"/>
    </location>
</feature>
<evidence type="ECO:0000256" key="1">
    <source>
        <dbReference type="SAM" id="Phobius"/>
    </source>
</evidence>
<evidence type="ECO:0000313" key="2">
    <source>
        <dbReference type="EMBL" id="QSF45514.1"/>
    </source>
</evidence>
<evidence type="ECO:0000313" key="3">
    <source>
        <dbReference type="Proteomes" id="UP000663452"/>
    </source>
</evidence>
<feature type="transmembrane region" description="Helical" evidence="1">
    <location>
        <begin position="223"/>
        <end position="241"/>
    </location>
</feature>
<feature type="transmembrane region" description="Helical" evidence="1">
    <location>
        <begin position="318"/>
        <end position="335"/>
    </location>
</feature>
<keyword evidence="1" id="KW-0472">Membrane</keyword>
<reference evidence="2 3" key="1">
    <citation type="submission" date="2021-02" db="EMBL/GenBank/DDBJ databases">
        <title>Paenibacillus tianjinensis sp. nov.</title>
        <authorList>
            <person name="Liu H."/>
        </authorList>
    </citation>
    <scope>NUCLEOTIDE SEQUENCE [LARGE SCALE GENOMIC DNA]</scope>
    <source>
        <strain evidence="2 3">TB2019</strain>
    </source>
</reference>
<accession>A0ABX7LES4</accession>
<feature type="transmembrane region" description="Helical" evidence="1">
    <location>
        <begin position="409"/>
        <end position="429"/>
    </location>
</feature>
<feature type="transmembrane region" description="Helical" evidence="1">
    <location>
        <begin position="133"/>
        <end position="157"/>
    </location>
</feature>
<feature type="transmembrane region" description="Helical" evidence="1">
    <location>
        <begin position="88"/>
        <end position="112"/>
    </location>
</feature>
<feature type="transmembrane region" description="Helical" evidence="1">
    <location>
        <begin position="385"/>
        <end position="403"/>
    </location>
</feature>
<dbReference type="InterPro" id="IPR010288">
    <property type="entry name" value="EcsB_ABC"/>
</dbReference>
<proteinExistence type="predicted"/>
<feature type="transmembrane region" description="Helical" evidence="1">
    <location>
        <begin position="163"/>
        <end position="185"/>
    </location>
</feature>
<name>A0ABX7LES4_9BACL</name>
<protein>
    <submittedName>
        <fullName evidence="2">ABC transporter permease</fullName>
    </submittedName>
</protein>
<organism evidence="2 3">
    <name type="scientific">Paenibacillus tianjinensis</name>
    <dbReference type="NCBI Taxonomy" id="2810347"/>
    <lineage>
        <taxon>Bacteria</taxon>
        <taxon>Bacillati</taxon>
        <taxon>Bacillota</taxon>
        <taxon>Bacilli</taxon>
        <taxon>Bacillales</taxon>
        <taxon>Paenibacillaceae</taxon>
        <taxon>Paenibacillus</taxon>
    </lineage>
</organism>
<dbReference type="RefSeq" id="WP_206103013.1">
    <property type="nucleotide sequence ID" value="NZ_CP070969.1"/>
</dbReference>
<feature type="transmembrane region" description="Helical" evidence="1">
    <location>
        <begin position="48"/>
        <end position="68"/>
    </location>
</feature>
<keyword evidence="1" id="KW-1133">Transmembrane helix</keyword>
<dbReference type="EMBL" id="CP070969">
    <property type="protein sequence ID" value="QSF45514.1"/>
    <property type="molecule type" value="Genomic_DNA"/>
</dbReference>
<feature type="transmembrane region" description="Helical" evidence="1">
    <location>
        <begin position="341"/>
        <end position="364"/>
    </location>
</feature>
<dbReference type="Proteomes" id="UP000663452">
    <property type="component" value="Chromosome"/>
</dbReference>
<keyword evidence="3" id="KW-1185">Reference proteome</keyword>
<keyword evidence="1" id="KW-0812">Transmembrane</keyword>
<dbReference type="Pfam" id="PF05975">
    <property type="entry name" value="EcsB"/>
    <property type="match status" value="1"/>
</dbReference>
<sequence>MLRRIDMSGRDNTAINSNTPKSRSAYAFPTGPRLFRRRLFSHWREQSAIIRTAADWTVLLYIIIPGGLLGGRFYYGFWKGDMPAWTSFLPFMMIPLLFGILLVTGGMVLLLQEGDLLFLRQRQNWINSILLRGIIYSLIVTTLKIAAVFAVLLPFIIRGYGLSPGAAGSLLLLTITAGWCVKLLGHVVKVQRQGFRRWLWLIPAVTVPSGIYIRLALLWENSPLLLLAAAAVYAAVTVWAVRYRLRLRGTFLSDVREDYKQRMRIAGLLLRGVLDKPRPTRYRPWIFRKSQPLLSSTLPESRFTAAGIKALVRNPAHLKLYFAFTGVSMGALFIAPAFLKWVLLVVLTLLMCYWLSSFWLLFAGDDYIGILPFTKSQKAEAGSKAIKILILPYTVVCSAVVFIPLYGWLGLLLFVPLGYGLGVFISRIYSTIRLTEH</sequence>
<gene>
    <name evidence="2" type="ORF">JRJ22_02285</name>
</gene>